<comment type="caution">
    <text evidence="2">The sequence shown here is derived from an EMBL/GenBank/DDBJ whole genome shotgun (WGS) entry which is preliminary data.</text>
</comment>
<organism evidence="2 3">
    <name type="scientific">Thanatephorus cucumeris (strain AG1-IB / isolate 7/3/14)</name>
    <name type="common">Lettuce bottom rot fungus</name>
    <name type="synonym">Rhizoctonia solani</name>
    <dbReference type="NCBI Taxonomy" id="1108050"/>
    <lineage>
        <taxon>Eukaryota</taxon>
        <taxon>Fungi</taxon>
        <taxon>Dikarya</taxon>
        <taxon>Basidiomycota</taxon>
        <taxon>Agaricomycotina</taxon>
        <taxon>Agaricomycetes</taxon>
        <taxon>Cantharellales</taxon>
        <taxon>Ceratobasidiaceae</taxon>
        <taxon>Rhizoctonia</taxon>
        <taxon>Rhizoctonia solani AG-1</taxon>
    </lineage>
</organism>
<dbReference type="Pfam" id="PF09364">
    <property type="entry name" value="XFP_N"/>
    <property type="match status" value="1"/>
</dbReference>
<feature type="domain" description="Xylulose 5-phosphate/Fructose 6-phosphate phosphoketolase N-terminal" evidence="1">
    <location>
        <begin position="2"/>
        <end position="88"/>
    </location>
</feature>
<dbReference type="PANTHER" id="PTHR31273">
    <property type="entry name" value="PHOSPHOKETOLASE-RELATED"/>
    <property type="match status" value="1"/>
</dbReference>
<evidence type="ECO:0000313" key="3">
    <source>
        <dbReference type="Proteomes" id="UP000012065"/>
    </source>
</evidence>
<sequence>MTGPRSLKDTPLEGSFHSHQVPLAKAMSDDGQVKVLSDWLTSYGIEELLVKGGAGDKPDEFIKESALRILPERIDRRLGMIKETYAGYTPLDVPDFESFGDDKEKEMSAMKALAKYLAVVIEKNPSTFRIFSPDEFESNKLDGVFSKTTRNFQWDPDTANKGGRVIEMLSEHSEQLRRITVYPDADITGRTQHYKGFFKDIPSQAAPDYFHHTRHSSASLPQW</sequence>
<dbReference type="HOGENOM" id="CLU_1240867_0_0_1"/>
<name>M5C667_THACB</name>
<dbReference type="Proteomes" id="UP000012065">
    <property type="component" value="Unassembled WGS sequence"/>
</dbReference>
<evidence type="ECO:0000259" key="1">
    <source>
        <dbReference type="Pfam" id="PF09364"/>
    </source>
</evidence>
<proteinExistence type="predicted"/>
<dbReference type="AlphaFoldDB" id="M5C667"/>
<reference evidence="2 3" key="1">
    <citation type="journal article" date="2013" name="J. Biotechnol.">
        <title>Establishment and interpretation of the genome sequence of the phytopathogenic fungus Rhizoctonia solani AG1-IB isolate 7/3/14.</title>
        <authorList>
            <person name="Wibberg D.W."/>
            <person name="Jelonek L.J."/>
            <person name="Rupp O.R."/>
            <person name="Hennig M.H."/>
            <person name="Eikmeyer F.E."/>
            <person name="Goesmann A.G."/>
            <person name="Hartmann A.H."/>
            <person name="Borriss R.B."/>
            <person name="Grosch R.G."/>
            <person name="Puehler A.P."/>
            <person name="Schlueter A.S."/>
        </authorList>
    </citation>
    <scope>NUCLEOTIDE SEQUENCE [LARGE SCALE GENOMIC DNA]</scope>
    <source>
        <strain evidence="3">AG1-IB / isolate 7/3/14</strain>
    </source>
</reference>
<dbReference type="InterPro" id="IPR005593">
    <property type="entry name" value="Xul5P/Fru6P_PKetolase"/>
</dbReference>
<evidence type="ECO:0000313" key="2">
    <source>
        <dbReference type="EMBL" id="CCO31377.1"/>
    </source>
</evidence>
<dbReference type="InterPro" id="IPR018970">
    <property type="entry name" value="Xul5P/Fru6P_PKetolase_N"/>
</dbReference>
<accession>M5C667</accession>
<gene>
    <name evidence="2" type="ORF">BN14_05417</name>
</gene>
<dbReference type="PANTHER" id="PTHR31273:SF1">
    <property type="entry name" value="PHOSPHOKETOLASE-RELATED"/>
    <property type="match status" value="1"/>
</dbReference>
<dbReference type="GO" id="GO:0016832">
    <property type="term" value="F:aldehyde-lyase activity"/>
    <property type="evidence" value="ECO:0007669"/>
    <property type="project" value="InterPro"/>
</dbReference>
<dbReference type="Gene3D" id="3.40.50.970">
    <property type="match status" value="2"/>
</dbReference>
<dbReference type="EMBL" id="CAOJ01008041">
    <property type="protein sequence ID" value="CCO31377.1"/>
    <property type="molecule type" value="Genomic_DNA"/>
</dbReference>
<dbReference type="GO" id="GO:0005975">
    <property type="term" value="P:carbohydrate metabolic process"/>
    <property type="evidence" value="ECO:0007669"/>
    <property type="project" value="InterPro"/>
</dbReference>
<dbReference type="Pfam" id="PF03894">
    <property type="entry name" value="XFP"/>
    <property type="match status" value="1"/>
</dbReference>
<protein>
    <recommendedName>
        <fullName evidence="1">Xylulose 5-phosphate/Fructose 6-phosphate phosphoketolase N-terminal domain-containing protein</fullName>
    </recommendedName>
</protein>